<dbReference type="Proteomes" id="UP000007383">
    <property type="component" value="Chromosome"/>
</dbReference>
<gene>
    <name evidence="2" type="ordered locus">Spiaf_1431</name>
</gene>
<sequence>MRDFPNETLSKNLLALSGFNLMESGEIGEAHTDPALEIVTSRNGLPIPAVRHGDRSRPLHSRFEPVREASRMAEQCHAGGFVIVLGFGGGYHVRELLRNNRIESILIVDFSYSTLRTVLSHIDVSDIFIDSRVRILIDPGAGDIHDYILERYIPAVMGDIRTLVLRSRTALLHAEFQTAMDSFRHAVEIVSEDYSVQARFGRRWISNTMANLARTGSGKLTIPPQRKVMIIAAGPSLDDQVGRIRRIRNSHYCIATDTALPWLRSRDILPDIVLSIDCQLITYHHFFVSLPPEIPVLFDLASPPTLTRQLKRPLFFSSGHPFSQYVQSRLQGFPHIDTSGGNVTHAAVSLANAIGARQIELFGADYSYPDGTAYASDTYLYSYFRAREDRFSSSESVMADFVYGRSDTVAHYQDESTVYTTPTLLGYRERLQQLAAGLPIRLRNNSPFGPQFPDDLPPESVEAPLFSLQAHHERWRSFLIEYAEGLTQLEIPRQDLTRFFTEQDRQQLELWYTLFPTASHFRHTLPDSLSGPELLLRTREWTIEEVQKTLDSNREYETVE</sequence>
<proteinExistence type="predicted"/>
<protein>
    <recommendedName>
        <fullName evidence="1">6-hydroxymethylpterin diphosphokinase MptE-like domain-containing protein</fullName>
    </recommendedName>
</protein>
<organism evidence="2 3">
    <name type="scientific">Spirochaeta africana (strain ATCC 700263 / DSM 8902 / Z-7692)</name>
    <dbReference type="NCBI Taxonomy" id="889378"/>
    <lineage>
        <taxon>Bacteria</taxon>
        <taxon>Pseudomonadati</taxon>
        <taxon>Spirochaetota</taxon>
        <taxon>Spirochaetia</taxon>
        <taxon>Spirochaetales</taxon>
        <taxon>Spirochaetaceae</taxon>
        <taxon>Spirochaeta</taxon>
    </lineage>
</organism>
<dbReference type="PATRIC" id="fig|889378.3.peg.1424"/>
<dbReference type="OrthoDB" id="354701at2"/>
<dbReference type="AlphaFoldDB" id="H9UJ01"/>
<dbReference type="eggNOG" id="COG2604">
    <property type="taxonomic scope" value="Bacteria"/>
</dbReference>
<accession>H9UJ01</accession>
<dbReference type="InterPro" id="IPR002826">
    <property type="entry name" value="MptE-like"/>
</dbReference>
<dbReference type="KEGG" id="sfc:Spiaf_1431"/>
<dbReference type="Pfam" id="PF01973">
    <property type="entry name" value="MptE-like"/>
    <property type="match status" value="1"/>
</dbReference>
<evidence type="ECO:0000313" key="2">
    <source>
        <dbReference type="EMBL" id="AFG37494.1"/>
    </source>
</evidence>
<feature type="domain" description="6-hydroxymethylpterin diphosphokinase MptE-like" evidence="1">
    <location>
        <begin position="222"/>
        <end position="370"/>
    </location>
</feature>
<dbReference type="HOGENOM" id="CLU_034548_0_0_12"/>
<evidence type="ECO:0000313" key="3">
    <source>
        <dbReference type="Proteomes" id="UP000007383"/>
    </source>
</evidence>
<dbReference type="PANTHER" id="PTHR41786:SF1">
    <property type="entry name" value="6-HYDROXYMETHYLPTERIN DIPHOSPHOKINASE MPTE-LIKE DOMAIN-CONTAINING PROTEIN"/>
    <property type="match status" value="1"/>
</dbReference>
<keyword evidence="3" id="KW-1185">Reference proteome</keyword>
<dbReference type="STRING" id="889378.Spiaf_1431"/>
<dbReference type="EMBL" id="CP003282">
    <property type="protein sequence ID" value="AFG37494.1"/>
    <property type="molecule type" value="Genomic_DNA"/>
</dbReference>
<evidence type="ECO:0000259" key="1">
    <source>
        <dbReference type="Pfam" id="PF01973"/>
    </source>
</evidence>
<name>H9UJ01_SPIAZ</name>
<dbReference type="PANTHER" id="PTHR41786">
    <property type="entry name" value="MOTILITY ACCESSORY FACTOR MAF"/>
    <property type="match status" value="1"/>
</dbReference>
<reference evidence="3" key="1">
    <citation type="journal article" date="2013" name="Stand. Genomic Sci.">
        <title>Complete genome sequence of the halophilic bacterium Spirochaeta africana type strain (Z-7692(T)) from the alkaline Lake Magadi in the East African Rift.</title>
        <authorList>
            <person name="Liolos K."/>
            <person name="Abt B."/>
            <person name="Scheuner C."/>
            <person name="Teshima H."/>
            <person name="Held B."/>
            <person name="Lapidus A."/>
            <person name="Nolan M."/>
            <person name="Lucas S."/>
            <person name="Deshpande S."/>
            <person name="Cheng J.F."/>
            <person name="Tapia R."/>
            <person name="Goodwin L.A."/>
            <person name="Pitluck S."/>
            <person name="Pagani I."/>
            <person name="Ivanova N."/>
            <person name="Mavromatis K."/>
            <person name="Mikhailova N."/>
            <person name="Huntemann M."/>
            <person name="Pati A."/>
            <person name="Chen A."/>
            <person name="Palaniappan K."/>
            <person name="Land M."/>
            <person name="Rohde M."/>
            <person name="Tindall B.J."/>
            <person name="Detter J.C."/>
            <person name="Goker M."/>
            <person name="Bristow J."/>
            <person name="Eisen J.A."/>
            <person name="Markowitz V."/>
            <person name="Hugenholtz P."/>
            <person name="Woyke T."/>
            <person name="Klenk H.P."/>
            <person name="Kyrpides N.C."/>
        </authorList>
    </citation>
    <scope>NUCLEOTIDE SEQUENCE</scope>
    <source>
        <strain evidence="3">ATCC 700263 / DSM 8902 / Z-7692</strain>
    </source>
</reference>